<dbReference type="AlphaFoldDB" id="A0A5M3YN56"/>
<comment type="caution">
    <text evidence="1">The sequence shown here is derived from an EMBL/GenBank/DDBJ whole genome shotgun (WGS) entry which is preliminary data.</text>
</comment>
<accession>A0A5M3YN56</accession>
<keyword evidence="2" id="KW-1185">Reference proteome</keyword>
<evidence type="ECO:0000313" key="2">
    <source>
        <dbReference type="Proteomes" id="UP000452235"/>
    </source>
</evidence>
<dbReference type="VEuPathDB" id="FungiDB:ATEG_07519"/>
<protein>
    <submittedName>
        <fullName evidence="1">Uncharacterized protein</fullName>
    </submittedName>
</protein>
<reference evidence="1 2" key="1">
    <citation type="submission" date="2020-01" db="EMBL/GenBank/DDBJ databases">
        <title>Aspergillus terreus IFO 6365 whole genome shotgun sequence.</title>
        <authorList>
            <person name="Kanamasa S."/>
            <person name="Takahashi H."/>
        </authorList>
    </citation>
    <scope>NUCLEOTIDE SEQUENCE [LARGE SCALE GENOMIC DNA]</scope>
    <source>
        <strain evidence="1 2">IFO 6365</strain>
    </source>
</reference>
<name>A0A5M3YN56_ASPTE</name>
<sequence>MPPKMRQKVTDQVTSRTVVRERLPNLLIGASRTSGSALHPIQYVGTLEPWANFEQAVMNAFESHAWDSRKKILSYKPHGFLPLQSLRNEHVVQGEEMGVQGRWQAHIGQEMSAVFLDQRINLTIGDFRAANSTYSELKVPWIQEHSLSNAMADEESFRHVLGQIAQYMKDFHLKYGIMSTYEQTIFLQQVPDLVTGGWKLQYSPVIRHWLSGTQRTVSVRQCIWYIGVQANAQHSAPNNLPNAQWVQMMRRSG</sequence>
<dbReference type="Proteomes" id="UP000452235">
    <property type="component" value="Unassembled WGS sequence"/>
</dbReference>
<evidence type="ECO:0000313" key="1">
    <source>
        <dbReference type="EMBL" id="GFF13651.1"/>
    </source>
</evidence>
<proteinExistence type="predicted"/>
<gene>
    <name evidence="1" type="ORF">ATEIFO6365_0002076200</name>
</gene>
<organism evidence="1 2">
    <name type="scientific">Aspergillus terreus</name>
    <dbReference type="NCBI Taxonomy" id="33178"/>
    <lineage>
        <taxon>Eukaryota</taxon>
        <taxon>Fungi</taxon>
        <taxon>Dikarya</taxon>
        <taxon>Ascomycota</taxon>
        <taxon>Pezizomycotina</taxon>
        <taxon>Eurotiomycetes</taxon>
        <taxon>Eurotiomycetidae</taxon>
        <taxon>Eurotiales</taxon>
        <taxon>Aspergillaceae</taxon>
        <taxon>Aspergillus</taxon>
        <taxon>Aspergillus subgen. Circumdati</taxon>
    </lineage>
</organism>
<dbReference type="OrthoDB" id="3796275at2759"/>
<dbReference type="EMBL" id="BLJY01000002">
    <property type="protein sequence ID" value="GFF13651.1"/>
    <property type="molecule type" value="Genomic_DNA"/>
</dbReference>